<organism evidence="2 3">
    <name type="scientific">Mycobacterium syngnathidarum</name>
    <dbReference type="NCBI Taxonomy" id="1908205"/>
    <lineage>
        <taxon>Bacteria</taxon>
        <taxon>Bacillati</taxon>
        <taxon>Actinomycetota</taxon>
        <taxon>Actinomycetes</taxon>
        <taxon>Mycobacteriales</taxon>
        <taxon>Mycobacteriaceae</taxon>
        <taxon>Mycobacterium</taxon>
    </lineage>
</organism>
<keyword evidence="3" id="KW-1185">Reference proteome</keyword>
<dbReference type="EMBL" id="MLHV01000047">
    <property type="protein sequence ID" value="OHT83424.1"/>
    <property type="molecule type" value="Genomic_DNA"/>
</dbReference>
<dbReference type="SUPFAM" id="SSF46955">
    <property type="entry name" value="Putative DNA-binding domain"/>
    <property type="match status" value="1"/>
</dbReference>
<dbReference type="STRING" id="1908205.BKG60_04590"/>
<proteinExistence type="predicted"/>
<dbReference type="Proteomes" id="UP000179636">
    <property type="component" value="Unassembled WGS sequence"/>
</dbReference>
<dbReference type="AlphaFoldDB" id="A0A1Q9WFT7"/>
<evidence type="ECO:0000313" key="2">
    <source>
        <dbReference type="EMBL" id="OHT83424.1"/>
    </source>
</evidence>
<protein>
    <recommendedName>
        <fullName evidence="1">Helix-turn-helix domain-containing protein</fullName>
    </recommendedName>
</protein>
<reference evidence="2 3" key="1">
    <citation type="submission" date="2016-10" db="EMBL/GenBank/DDBJ databases">
        <title>Evaluation of Human, Animal and Environmental Mycobacterium chelonae Isolates by Core Genome Phylogenomic Analysis, Targeted Gene Comparison, and Anti-microbial Susceptibility Patterns: A Tale of Mistaken Identities.</title>
        <authorList>
            <person name="Fogelson S.B."/>
            <person name="Camus A.C."/>
            <person name="Lorenz W."/>
            <person name="Vasireddy R."/>
            <person name="Vasireddy S."/>
            <person name="Smith T."/>
            <person name="Brown-Elliott B.A."/>
            <person name="Wallace R.J.Jr."/>
            <person name="Hasan N.A."/>
            <person name="Reischl U."/>
            <person name="Sanchez S."/>
        </authorList>
    </citation>
    <scope>NUCLEOTIDE SEQUENCE [LARGE SCALE GENOMIC DNA]</scope>
    <source>
        <strain evidence="2 3">24999</strain>
    </source>
</reference>
<evidence type="ECO:0000313" key="3">
    <source>
        <dbReference type="Proteomes" id="UP000179636"/>
    </source>
</evidence>
<dbReference type="GO" id="GO:0003677">
    <property type="term" value="F:DNA binding"/>
    <property type="evidence" value="ECO:0007669"/>
    <property type="project" value="InterPro"/>
</dbReference>
<feature type="domain" description="Helix-turn-helix" evidence="1">
    <location>
        <begin position="33"/>
        <end position="74"/>
    </location>
</feature>
<accession>A0A1Q9WFT7</accession>
<dbReference type="InterPro" id="IPR009061">
    <property type="entry name" value="DNA-bd_dom_put_sf"/>
</dbReference>
<name>A0A1Q9WFT7_9MYCO</name>
<accession>A0A1S1JMK0</accession>
<evidence type="ECO:0000259" key="1">
    <source>
        <dbReference type="Pfam" id="PF12728"/>
    </source>
</evidence>
<dbReference type="InterPro" id="IPR041657">
    <property type="entry name" value="HTH_17"/>
</dbReference>
<dbReference type="InterPro" id="IPR010093">
    <property type="entry name" value="SinI_DNA-bd"/>
</dbReference>
<gene>
    <name evidence="2" type="ORF">BKG61_28715</name>
</gene>
<sequence>MDRMNNAELHVTVAAVTEALRAESRQPAEPDTVLTIEEAAEWLGVSRSLIYTLMGTGELSSIKIGRRRFIPVVEAERLIRGEAA</sequence>
<dbReference type="Pfam" id="PF12728">
    <property type="entry name" value="HTH_17"/>
    <property type="match status" value="1"/>
</dbReference>
<dbReference type="NCBIfam" id="TIGR01764">
    <property type="entry name" value="excise"/>
    <property type="match status" value="1"/>
</dbReference>
<comment type="caution">
    <text evidence="2">The sequence shown here is derived from an EMBL/GenBank/DDBJ whole genome shotgun (WGS) entry which is preliminary data.</text>
</comment>